<evidence type="ECO:0000259" key="1">
    <source>
        <dbReference type="Pfam" id="PF01323"/>
    </source>
</evidence>
<accession>A0A1I3P6L8</accession>
<proteinExistence type="predicted"/>
<organism evidence="2 3">
    <name type="scientific">Amycolatopsis sacchari</name>
    <dbReference type="NCBI Taxonomy" id="115433"/>
    <lineage>
        <taxon>Bacteria</taxon>
        <taxon>Bacillati</taxon>
        <taxon>Actinomycetota</taxon>
        <taxon>Actinomycetes</taxon>
        <taxon>Pseudonocardiales</taxon>
        <taxon>Pseudonocardiaceae</taxon>
        <taxon>Amycolatopsis</taxon>
    </lineage>
</organism>
<dbReference type="Gene3D" id="3.40.30.10">
    <property type="entry name" value="Glutaredoxin"/>
    <property type="match status" value="1"/>
</dbReference>
<reference evidence="2 3" key="1">
    <citation type="submission" date="2016-10" db="EMBL/GenBank/DDBJ databases">
        <authorList>
            <person name="de Groot N.N."/>
        </authorList>
    </citation>
    <scope>NUCLEOTIDE SEQUENCE [LARGE SCALE GENOMIC DNA]</scope>
    <source>
        <strain evidence="2 3">DSM 44468</strain>
    </source>
</reference>
<dbReference type="CDD" id="cd03024">
    <property type="entry name" value="DsbA_FrnE"/>
    <property type="match status" value="1"/>
</dbReference>
<evidence type="ECO:0000313" key="2">
    <source>
        <dbReference type="EMBL" id="SFJ17205.1"/>
    </source>
</evidence>
<dbReference type="Pfam" id="PF01323">
    <property type="entry name" value="DSBA"/>
    <property type="match status" value="1"/>
</dbReference>
<sequence>MRVDIWSDVVCPWCYLGKRRFEKALASFDRRDEVEVVYRSFELDPRLPRGEAQPKTPLLAAKFGNGEDEVRAMDARLEQLAAADGLEYHLVDGIVGNTFDAHRVLHLAKARGKQAEVTERFFRAYFTERRSLFDHDSLADVAADAGLDRDEVLSVLKDGTYADDVRADVAEARDLGANGVPFFVLDGRYGVSGAQSTETFTAALTKAFED</sequence>
<protein>
    <submittedName>
        <fullName evidence="2">Predicted dithiol-disulfide isomerase, DsbA family</fullName>
    </submittedName>
</protein>
<dbReference type="InterPro" id="IPR036249">
    <property type="entry name" value="Thioredoxin-like_sf"/>
</dbReference>
<keyword evidence="2" id="KW-0413">Isomerase</keyword>
<keyword evidence="3" id="KW-1185">Reference proteome</keyword>
<dbReference type="OrthoDB" id="9799122at2"/>
<dbReference type="PANTHER" id="PTHR13887">
    <property type="entry name" value="GLUTATHIONE S-TRANSFERASE KAPPA"/>
    <property type="match status" value="1"/>
</dbReference>
<gene>
    <name evidence="2" type="ORF">SAMN05421835_103299</name>
</gene>
<dbReference type="AlphaFoldDB" id="A0A1I3P6L8"/>
<dbReference type="SUPFAM" id="SSF52833">
    <property type="entry name" value="Thioredoxin-like"/>
    <property type="match status" value="1"/>
</dbReference>
<dbReference type="Proteomes" id="UP000199025">
    <property type="component" value="Unassembled WGS sequence"/>
</dbReference>
<dbReference type="EMBL" id="FORP01000003">
    <property type="protein sequence ID" value="SFJ17205.1"/>
    <property type="molecule type" value="Genomic_DNA"/>
</dbReference>
<dbReference type="GO" id="GO:0016491">
    <property type="term" value="F:oxidoreductase activity"/>
    <property type="evidence" value="ECO:0007669"/>
    <property type="project" value="InterPro"/>
</dbReference>
<dbReference type="RefSeq" id="WP_091505114.1">
    <property type="nucleotide sequence ID" value="NZ_CBDQZW010000080.1"/>
</dbReference>
<dbReference type="InterPro" id="IPR001853">
    <property type="entry name" value="DSBA-like_thioredoxin_dom"/>
</dbReference>
<dbReference type="STRING" id="115433.SAMN05421835_103299"/>
<dbReference type="PANTHER" id="PTHR13887:SF41">
    <property type="entry name" value="THIOREDOXIN SUPERFAMILY PROTEIN"/>
    <property type="match status" value="1"/>
</dbReference>
<dbReference type="GO" id="GO:0016853">
    <property type="term" value="F:isomerase activity"/>
    <property type="evidence" value="ECO:0007669"/>
    <property type="project" value="UniProtKB-KW"/>
</dbReference>
<feature type="domain" description="DSBA-like thioredoxin" evidence="1">
    <location>
        <begin position="2"/>
        <end position="204"/>
    </location>
</feature>
<name>A0A1I3P6L8_9PSEU</name>
<evidence type="ECO:0000313" key="3">
    <source>
        <dbReference type="Proteomes" id="UP000199025"/>
    </source>
</evidence>